<sequence>MGKGVQNSPLLNVHTFQPLPSRHTSLPSPFLLAGCGVDNDDNKYMRAMRLMSGCFASLPNFKLHEHPNAFKIRSISKWPWFYLRQGQLLLFLQDPTHLVTK</sequence>
<evidence type="ECO:0000313" key="2">
    <source>
        <dbReference type="EMBL" id="CAF4049645.1"/>
    </source>
</evidence>
<accession>A0A8S2PFN0</accession>
<dbReference type="PROSITE" id="PS51257">
    <property type="entry name" value="PROKAR_LIPOPROTEIN"/>
    <property type="match status" value="1"/>
</dbReference>
<dbReference type="Proteomes" id="UP000682733">
    <property type="component" value="Unassembled WGS sequence"/>
</dbReference>
<reference evidence="2" key="1">
    <citation type="submission" date="2021-02" db="EMBL/GenBank/DDBJ databases">
        <authorList>
            <person name="Nowell W R."/>
        </authorList>
    </citation>
    <scope>NUCLEOTIDE SEQUENCE</scope>
</reference>
<comment type="caution">
    <text evidence="2">The sequence shown here is derived from an EMBL/GenBank/DDBJ whole genome shotgun (WGS) entry which is preliminary data.</text>
</comment>
<dbReference type="EMBL" id="CAJOBA010037826">
    <property type="protein sequence ID" value="CAF4049645.1"/>
    <property type="molecule type" value="Genomic_DNA"/>
</dbReference>
<dbReference type="AlphaFoldDB" id="A0A8S2PFN0"/>
<organism evidence="2 3">
    <name type="scientific">Didymodactylos carnosus</name>
    <dbReference type="NCBI Taxonomy" id="1234261"/>
    <lineage>
        <taxon>Eukaryota</taxon>
        <taxon>Metazoa</taxon>
        <taxon>Spiralia</taxon>
        <taxon>Gnathifera</taxon>
        <taxon>Rotifera</taxon>
        <taxon>Eurotatoria</taxon>
        <taxon>Bdelloidea</taxon>
        <taxon>Philodinida</taxon>
        <taxon>Philodinidae</taxon>
        <taxon>Didymodactylos</taxon>
    </lineage>
</organism>
<dbReference type="Proteomes" id="UP000677228">
    <property type="component" value="Unassembled WGS sequence"/>
</dbReference>
<evidence type="ECO:0000313" key="1">
    <source>
        <dbReference type="EMBL" id="CAF1242043.1"/>
    </source>
</evidence>
<gene>
    <name evidence="1" type="ORF">OVA965_LOCUS25870</name>
    <name evidence="2" type="ORF">TMI583_LOCUS26607</name>
</gene>
<name>A0A8S2PFN0_9BILA</name>
<proteinExistence type="predicted"/>
<evidence type="ECO:0000313" key="3">
    <source>
        <dbReference type="Proteomes" id="UP000682733"/>
    </source>
</evidence>
<dbReference type="EMBL" id="CAJNOK010016273">
    <property type="protein sequence ID" value="CAF1242043.1"/>
    <property type="molecule type" value="Genomic_DNA"/>
</dbReference>
<protein>
    <submittedName>
        <fullName evidence="2">Uncharacterized protein</fullName>
    </submittedName>
</protein>